<evidence type="ECO:0000313" key="2">
    <source>
        <dbReference type="Proteomes" id="UP001222325"/>
    </source>
</evidence>
<evidence type="ECO:0008006" key="3">
    <source>
        <dbReference type="Google" id="ProtNLM"/>
    </source>
</evidence>
<dbReference type="InterPro" id="IPR012337">
    <property type="entry name" value="RNaseH-like_sf"/>
</dbReference>
<dbReference type="SUPFAM" id="SSF53098">
    <property type="entry name" value="Ribonuclease H-like"/>
    <property type="match status" value="1"/>
</dbReference>
<proteinExistence type="predicted"/>
<comment type="caution">
    <text evidence="1">The sequence shown here is derived from an EMBL/GenBank/DDBJ whole genome shotgun (WGS) entry which is preliminary data.</text>
</comment>
<dbReference type="AlphaFoldDB" id="A0AAD6TNV0"/>
<feature type="non-terminal residue" evidence="1">
    <location>
        <position position="1"/>
    </location>
</feature>
<dbReference type="Proteomes" id="UP001222325">
    <property type="component" value="Unassembled WGS sequence"/>
</dbReference>
<dbReference type="Gene3D" id="3.30.420.10">
    <property type="entry name" value="Ribonuclease H-like superfamily/Ribonuclease H"/>
    <property type="match status" value="1"/>
</dbReference>
<accession>A0AAD6TNV0</accession>
<feature type="non-terminal residue" evidence="1">
    <location>
        <position position="150"/>
    </location>
</feature>
<dbReference type="GO" id="GO:0003676">
    <property type="term" value="F:nucleic acid binding"/>
    <property type="evidence" value="ECO:0007669"/>
    <property type="project" value="InterPro"/>
</dbReference>
<protein>
    <recommendedName>
        <fullName evidence="3">RNase H type-1 domain-containing protein</fullName>
    </recommendedName>
</protein>
<organism evidence="1 2">
    <name type="scientific">Mycena belliarum</name>
    <dbReference type="NCBI Taxonomy" id="1033014"/>
    <lineage>
        <taxon>Eukaryota</taxon>
        <taxon>Fungi</taxon>
        <taxon>Dikarya</taxon>
        <taxon>Basidiomycota</taxon>
        <taxon>Agaricomycotina</taxon>
        <taxon>Agaricomycetes</taxon>
        <taxon>Agaricomycetidae</taxon>
        <taxon>Agaricales</taxon>
        <taxon>Marasmiineae</taxon>
        <taxon>Mycenaceae</taxon>
        <taxon>Mycena</taxon>
    </lineage>
</organism>
<sequence>TPDEALDALWGPILIDSPSVYVYVEGVRSKTAYAGAGVFFGPSSPWNKTLAVPGTESGTADRARIFAIHEALFQCAPTSRLVVFCTSKSVIRQLCYSAASNLNLGWPGANADIFKDTIKMLSARHARTCFVHLESSTTNGSQKQAYYLAK</sequence>
<evidence type="ECO:0000313" key="1">
    <source>
        <dbReference type="EMBL" id="KAJ7070408.1"/>
    </source>
</evidence>
<dbReference type="EMBL" id="JARJCN010000130">
    <property type="protein sequence ID" value="KAJ7070408.1"/>
    <property type="molecule type" value="Genomic_DNA"/>
</dbReference>
<name>A0AAD6TNV0_9AGAR</name>
<gene>
    <name evidence="1" type="ORF">B0H15DRAFT_763188</name>
</gene>
<dbReference type="InterPro" id="IPR036397">
    <property type="entry name" value="RNaseH_sf"/>
</dbReference>
<keyword evidence="2" id="KW-1185">Reference proteome</keyword>
<reference evidence="1" key="1">
    <citation type="submission" date="2023-03" db="EMBL/GenBank/DDBJ databases">
        <title>Massive genome expansion in bonnet fungi (Mycena s.s.) driven by repeated elements and novel gene families across ecological guilds.</title>
        <authorList>
            <consortium name="Lawrence Berkeley National Laboratory"/>
            <person name="Harder C.B."/>
            <person name="Miyauchi S."/>
            <person name="Viragh M."/>
            <person name="Kuo A."/>
            <person name="Thoen E."/>
            <person name="Andreopoulos B."/>
            <person name="Lu D."/>
            <person name="Skrede I."/>
            <person name="Drula E."/>
            <person name="Henrissat B."/>
            <person name="Morin E."/>
            <person name="Kohler A."/>
            <person name="Barry K."/>
            <person name="LaButti K."/>
            <person name="Morin E."/>
            <person name="Salamov A."/>
            <person name="Lipzen A."/>
            <person name="Mereny Z."/>
            <person name="Hegedus B."/>
            <person name="Baldrian P."/>
            <person name="Stursova M."/>
            <person name="Weitz H."/>
            <person name="Taylor A."/>
            <person name="Grigoriev I.V."/>
            <person name="Nagy L.G."/>
            <person name="Martin F."/>
            <person name="Kauserud H."/>
        </authorList>
    </citation>
    <scope>NUCLEOTIDE SEQUENCE</scope>
    <source>
        <strain evidence="1">CBHHK173m</strain>
    </source>
</reference>